<evidence type="ECO:0000256" key="6">
    <source>
        <dbReference type="ARBA" id="ARBA00023180"/>
    </source>
</evidence>
<dbReference type="NCBIfam" id="TIGR00879">
    <property type="entry name" value="SP"/>
    <property type="match status" value="1"/>
</dbReference>
<dbReference type="EMBL" id="VTPC01089974">
    <property type="protein sequence ID" value="KAF2885249.1"/>
    <property type="molecule type" value="Genomic_DNA"/>
</dbReference>
<feature type="transmembrane region" description="Helical" evidence="9">
    <location>
        <begin position="446"/>
        <end position="466"/>
    </location>
</feature>
<evidence type="ECO:0000256" key="4">
    <source>
        <dbReference type="ARBA" id="ARBA00022989"/>
    </source>
</evidence>
<dbReference type="InterPro" id="IPR050549">
    <property type="entry name" value="MFS_Trehalose_Transporter"/>
</dbReference>
<evidence type="ECO:0000256" key="7">
    <source>
        <dbReference type="ARBA" id="ARBA00024348"/>
    </source>
</evidence>
<feature type="transmembrane region" description="Helical" evidence="9">
    <location>
        <begin position="276"/>
        <end position="302"/>
    </location>
</feature>
<keyword evidence="4 9" id="KW-1133">Transmembrane helix</keyword>
<dbReference type="InterPro" id="IPR020846">
    <property type="entry name" value="MFS_dom"/>
</dbReference>
<dbReference type="PANTHER" id="PTHR48021:SF1">
    <property type="entry name" value="GH07001P-RELATED"/>
    <property type="match status" value="1"/>
</dbReference>
<dbReference type="Proteomes" id="UP000801492">
    <property type="component" value="Unassembled WGS sequence"/>
</dbReference>
<feature type="transmembrane region" description="Helical" evidence="9">
    <location>
        <begin position="78"/>
        <end position="100"/>
    </location>
</feature>
<dbReference type="CDD" id="cd17358">
    <property type="entry name" value="MFS_GLUT6_8_Class3_like"/>
    <property type="match status" value="1"/>
</dbReference>
<dbReference type="InterPro" id="IPR005828">
    <property type="entry name" value="MFS_sugar_transport-like"/>
</dbReference>
<dbReference type="PROSITE" id="PS50850">
    <property type="entry name" value="MFS"/>
    <property type="match status" value="1"/>
</dbReference>
<keyword evidence="12" id="KW-1185">Reference proteome</keyword>
<proteinExistence type="inferred from homology"/>
<dbReference type="InterPro" id="IPR044775">
    <property type="entry name" value="MFS_ERD6/Tret1-like"/>
</dbReference>
<dbReference type="InterPro" id="IPR036259">
    <property type="entry name" value="MFS_trans_sf"/>
</dbReference>
<dbReference type="AlphaFoldDB" id="A0A8K0CDF6"/>
<feature type="transmembrane region" description="Helical" evidence="9">
    <location>
        <begin position="107"/>
        <end position="125"/>
    </location>
</feature>
<keyword evidence="8" id="KW-0813">Transport</keyword>
<evidence type="ECO:0000256" key="9">
    <source>
        <dbReference type="SAM" id="Phobius"/>
    </source>
</evidence>
<dbReference type="PANTHER" id="PTHR48021">
    <property type="match status" value="1"/>
</dbReference>
<dbReference type="PRINTS" id="PR00171">
    <property type="entry name" value="SUGRTRNSPORT"/>
</dbReference>
<keyword evidence="6" id="KW-0325">Glycoprotein</keyword>
<feature type="transmembrane region" description="Helical" evidence="9">
    <location>
        <begin position="379"/>
        <end position="403"/>
    </location>
</feature>
<evidence type="ECO:0000256" key="3">
    <source>
        <dbReference type="ARBA" id="ARBA00022692"/>
    </source>
</evidence>
<dbReference type="GO" id="GO:0051119">
    <property type="term" value="F:sugar transmembrane transporter activity"/>
    <property type="evidence" value="ECO:0007669"/>
    <property type="project" value="InterPro"/>
</dbReference>
<protein>
    <recommendedName>
        <fullName evidence="10">Major facilitator superfamily (MFS) profile domain-containing protein</fullName>
    </recommendedName>
</protein>
<dbReference type="Pfam" id="PF00083">
    <property type="entry name" value="Sugar_tr"/>
    <property type="match status" value="1"/>
</dbReference>
<dbReference type="GO" id="GO:0005886">
    <property type="term" value="C:plasma membrane"/>
    <property type="evidence" value="ECO:0007669"/>
    <property type="project" value="UniProtKB-SubCell"/>
</dbReference>
<evidence type="ECO:0000313" key="11">
    <source>
        <dbReference type="EMBL" id="KAF2885249.1"/>
    </source>
</evidence>
<evidence type="ECO:0000256" key="1">
    <source>
        <dbReference type="ARBA" id="ARBA00004651"/>
    </source>
</evidence>
<dbReference type="SUPFAM" id="SSF103473">
    <property type="entry name" value="MFS general substrate transporter"/>
    <property type="match status" value="1"/>
</dbReference>
<feature type="transmembrane region" description="Helical" evidence="9">
    <location>
        <begin position="415"/>
        <end position="434"/>
    </location>
</feature>
<feature type="transmembrane region" description="Helical" evidence="9">
    <location>
        <begin position="37"/>
        <end position="58"/>
    </location>
</feature>
<evidence type="ECO:0000256" key="8">
    <source>
        <dbReference type="RuleBase" id="RU003346"/>
    </source>
</evidence>
<sequence>MSKEQSENGFETISVPIHYSTSELIKKENPGKKAPQYIAGLTASLAALSMGNTLAWTSQISEELLEGQLGFPVTVDELGWVGSFMPLGAATLSLFIGPLADLFGRKLSMLLLIIPATLGWCLLIWPQNLAMLYSGRFITGMVAGAFCVLSLIYSSEIAQKEIRGALGSYTQMMISSGILFANVMAKFLSIKGFTIACAGIPIVFGAIFIFMPESPIFLMKKDKVQQARTALLRLRGEDYYVEEEIKEIETSLKEYQMHSGMAIVKESLKKSSSQKACIIGLALMIFKSANGMDAITAYTSYIFENVKMGLDAKYGTIILNVFQVGSAVVQSLVVDKLGRRLLLWLSAAIMTVCLILVGLTLTLKEENIVAEEYHIYIDYIPLIALVVFTIAFSLGLGPIPWLMMGEIFPPEFKSLAASVATFVSWIAAFAVTKMFLVVEDNLGGDIVFYIFAVITTIAVVFTLALVPETKNKTFNEIQQSLN</sequence>
<comment type="caution">
    <text evidence="11">The sequence shown here is derived from an EMBL/GenBank/DDBJ whole genome shotgun (WGS) entry which is preliminary data.</text>
</comment>
<feature type="transmembrane region" description="Helical" evidence="9">
    <location>
        <begin position="190"/>
        <end position="211"/>
    </location>
</feature>
<feature type="transmembrane region" description="Helical" evidence="9">
    <location>
        <begin position="314"/>
        <end position="334"/>
    </location>
</feature>
<dbReference type="OrthoDB" id="6612291at2759"/>
<name>A0A8K0CDF6_IGNLU</name>
<keyword evidence="5 9" id="KW-0472">Membrane</keyword>
<evidence type="ECO:0000256" key="2">
    <source>
        <dbReference type="ARBA" id="ARBA00022475"/>
    </source>
</evidence>
<feature type="transmembrane region" description="Helical" evidence="9">
    <location>
        <begin position="137"/>
        <end position="154"/>
    </location>
</feature>
<comment type="similarity">
    <text evidence="7">Belongs to the major facilitator superfamily. Sugar transporter (TC 2.A.1.1) family. Trehalose transporter subfamily.</text>
</comment>
<feature type="domain" description="Major facilitator superfamily (MFS) profile" evidence="10">
    <location>
        <begin position="35"/>
        <end position="470"/>
    </location>
</feature>
<dbReference type="FunFam" id="1.20.1250.20:FF:000055">
    <property type="entry name" value="Facilitated trehalose transporter Tret1-2 homolog"/>
    <property type="match status" value="1"/>
</dbReference>
<accession>A0A8K0CDF6</accession>
<evidence type="ECO:0000256" key="5">
    <source>
        <dbReference type="ARBA" id="ARBA00023136"/>
    </source>
</evidence>
<organism evidence="11 12">
    <name type="scientific">Ignelater luminosus</name>
    <name type="common">Cucubano</name>
    <name type="synonym">Pyrophorus luminosus</name>
    <dbReference type="NCBI Taxonomy" id="2038154"/>
    <lineage>
        <taxon>Eukaryota</taxon>
        <taxon>Metazoa</taxon>
        <taxon>Ecdysozoa</taxon>
        <taxon>Arthropoda</taxon>
        <taxon>Hexapoda</taxon>
        <taxon>Insecta</taxon>
        <taxon>Pterygota</taxon>
        <taxon>Neoptera</taxon>
        <taxon>Endopterygota</taxon>
        <taxon>Coleoptera</taxon>
        <taxon>Polyphaga</taxon>
        <taxon>Elateriformia</taxon>
        <taxon>Elateroidea</taxon>
        <taxon>Elateridae</taxon>
        <taxon>Agrypninae</taxon>
        <taxon>Pyrophorini</taxon>
        <taxon>Ignelater</taxon>
    </lineage>
</organism>
<keyword evidence="2" id="KW-1003">Cell membrane</keyword>
<comment type="subcellular location">
    <subcellularLocation>
        <location evidence="1">Cell membrane</location>
        <topology evidence="1">Multi-pass membrane protein</topology>
    </subcellularLocation>
</comment>
<feature type="transmembrane region" description="Helical" evidence="9">
    <location>
        <begin position="341"/>
        <end position="359"/>
    </location>
</feature>
<feature type="transmembrane region" description="Helical" evidence="9">
    <location>
        <begin position="166"/>
        <end position="184"/>
    </location>
</feature>
<reference evidence="11" key="1">
    <citation type="submission" date="2019-08" db="EMBL/GenBank/DDBJ databases">
        <title>The genome of the North American firefly Photinus pyralis.</title>
        <authorList>
            <consortium name="Photinus pyralis genome working group"/>
            <person name="Fallon T.R."/>
            <person name="Sander Lower S.E."/>
            <person name="Weng J.-K."/>
        </authorList>
    </citation>
    <scope>NUCLEOTIDE SEQUENCE</scope>
    <source>
        <strain evidence="11">TRF0915ILg1</strain>
        <tissue evidence="11">Whole body</tissue>
    </source>
</reference>
<evidence type="ECO:0000259" key="10">
    <source>
        <dbReference type="PROSITE" id="PS50850"/>
    </source>
</evidence>
<dbReference type="Gene3D" id="1.20.1250.20">
    <property type="entry name" value="MFS general substrate transporter like domains"/>
    <property type="match status" value="1"/>
</dbReference>
<evidence type="ECO:0000313" key="12">
    <source>
        <dbReference type="Proteomes" id="UP000801492"/>
    </source>
</evidence>
<gene>
    <name evidence="11" type="ORF">ILUMI_20915</name>
</gene>
<dbReference type="InterPro" id="IPR003663">
    <property type="entry name" value="Sugar/inositol_transpt"/>
</dbReference>
<keyword evidence="3 9" id="KW-0812">Transmembrane</keyword>